<feature type="compositionally biased region" description="Polar residues" evidence="1">
    <location>
        <begin position="29"/>
        <end position="82"/>
    </location>
</feature>
<feature type="compositionally biased region" description="Polar residues" evidence="1">
    <location>
        <begin position="1393"/>
        <end position="1439"/>
    </location>
</feature>
<feature type="compositionally biased region" description="Acidic residues" evidence="1">
    <location>
        <begin position="1093"/>
        <end position="1102"/>
    </location>
</feature>
<feature type="compositionally biased region" description="Polar residues" evidence="1">
    <location>
        <begin position="1459"/>
        <end position="1483"/>
    </location>
</feature>
<feature type="region of interest" description="Disordered" evidence="1">
    <location>
        <begin position="383"/>
        <end position="449"/>
    </location>
</feature>
<feature type="region of interest" description="Disordered" evidence="1">
    <location>
        <begin position="466"/>
        <end position="539"/>
    </location>
</feature>
<feature type="compositionally biased region" description="Polar residues" evidence="1">
    <location>
        <begin position="400"/>
        <end position="425"/>
    </location>
</feature>
<feature type="compositionally biased region" description="Polar residues" evidence="1">
    <location>
        <begin position="1345"/>
        <end position="1363"/>
    </location>
</feature>
<feature type="compositionally biased region" description="Basic and acidic residues" evidence="1">
    <location>
        <begin position="1172"/>
        <end position="1186"/>
    </location>
</feature>
<evidence type="ECO:0000256" key="1">
    <source>
        <dbReference type="SAM" id="MobiDB-lite"/>
    </source>
</evidence>
<feature type="compositionally biased region" description="Low complexity" evidence="1">
    <location>
        <begin position="163"/>
        <end position="177"/>
    </location>
</feature>
<protein>
    <recommendedName>
        <fullName evidence="2">RanBD1 domain-containing protein</fullName>
    </recommendedName>
</protein>
<dbReference type="SMART" id="SM00160">
    <property type="entry name" value="RanBD"/>
    <property type="match status" value="1"/>
</dbReference>
<dbReference type="Gene3D" id="2.30.29.30">
    <property type="entry name" value="Pleckstrin-homology domain (PH domain)/Phosphotyrosine-binding domain (PTB)"/>
    <property type="match status" value="1"/>
</dbReference>
<feature type="compositionally biased region" description="Polar residues" evidence="1">
    <location>
        <begin position="106"/>
        <end position="123"/>
    </location>
</feature>
<evidence type="ECO:0000313" key="3">
    <source>
        <dbReference type="EMBL" id="KAH0566243.1"/>
    </source>
</evidence>
<feature type="compositionally biased region" description="Polar residues" evidence="1">
    <location>
        <begin position="134"/>
        <end position="158"/>
    </location>
</feature>
<feature type="region of interest" description="Disordered" evidence="1">
    <location>
        <begin position="1"/>
        <end position="204"/>
    </location>
</feature>
<feature type="compositionally biased region" description="Low complexity" evidence="1">
    <location>
        <begin position="83"/>
        <end position="105"/>
    </location>
</feature>
<dbReference type="EMBL" id="JAGHQM010000022">
    <property type="protein sequence ID" value="KAH0566243.1"/>
    <property type="molecule type" value="Genomic_DNA"/>
</dbReference>
<feature type="compositionally biased region" description="Polar residues" evidence="1">
    <location>
        <begin position="242"/>
        <end position="253"/>
    </location>
</feature>
<dbReference type="PANTHER" id="PTHR38697:SF1">
    <property type="entry name" value="NUCLEAR PORE COMPLEX PROTEIN SIMILAR TO S. CEREVISIAE NUP2 (EUROFUNG)"/>
    <property type="match status" value="1"/>
</dbReference>
<organism evidence="3 4">
    <name type="scientific">Trichoglossum hirsutum</name>
    <dbReference type="NCBI Taxonomy" id="265104"/>
    <lineage>
        <taxon>Eukaryota</taxon>
        <taxon>Fungi</taxon>
        <taxon>Dikarya</taxon>
        <taxon>Ascomycota</taxon>
        <taxon>Pezizomycotina</taxon>
        <taxon>Geoglossomycetes</taxon>
        <taxon>Geoglossales</taxon>
        <taxon>Geoglossaceae</taxon>
        <taxon>Trichoglossum</taxon>
    </lineage>
</organism>
<dbReference type="Proteomes" id="UP000750711">
    <property type="component" value="Unassembled WGS sequence"/>
</dbReference>
<evidence type="ECO:0000259" key="2">
    <source>
        <dbReference type="PROSITE" id="PS50196"/>
    </source>
</evidence>
<feature type="compositionally biased region" description="Polar residues" evidence="1">
    <location>
        <begin position="853"/>
        <end position="876"/>
    </location>
</feature>
<feature type="compositionally biased region" description="Polar residues" evidence="1">
    <location>
        <begin position="434"/>
        <end position="449"/>
    </location>
</feature>
<accession>A0A9P8LJ30</accession>
<dbReference type="InterPro" id="IPR000156">
    <property type="entry name" value="Ran_bind_dom"/>
</dbReference>
<sequence>MAARRLKDSKGHRRRTSSPASSGIPFGQPNAQLGGSFGSNLQPQQQSLPGFELGQSQQNGIQTPSGSSSEQQAAGIFSTNRPSGPLLFGGSQFSSSGFSFGAPPSDQKNPFSMASTSQPSVGTSGYVGKMFNLPATSQPSQPSSHTLFSQTSTSNNPFKFSVTGQSTQTQAAQPSQTVFSNVTTPSHPFKFDSASQPMREQTQPAQALQTAFSDATKPNLLFGFASALMQEQLQPELPQSTQATFPNMATPNHSFKFASEKPSTQTQTQTQSAETPQPAFSQTATPSNLFQFASAANRPTQVFSVSQAQPYKSSQTTTSNQSLQLAPATVQPEQTALTGTPQAATSDNPFKLASATTQPATASRSLFSRLTTSNHQFNFASVTSQSTEAGAPQPAPKYESQFSSRAFSQDANTSFQSQARPNASNMAAGATDLPQGTNHSSDQPQPLNSTATAATTFGQWANSTLTRTSQSGLPNFQPSQDAVSQSQAAPNIFSDKQSQDQSSSANAGGFASFKPAGRGLQLNQPSPKAGGSGSSSIFGNLRNATPNTNPMEHRMNMPKSSSTPLGEIPLPNSESEAPAGSTVFSNHFSKDGLHADSITKPSSANLFSSMGQGNGGVTRSQEVNAPPAATSTQSLFGTSHVGTGGVEPSKQKLNRKIAHPGKFFTGRSATLSPSPTETARPAGSVRASNFQGIFSAAAPAVNQQPSNLSANTSSNSAALVPEPNSIVPSDIATQDSVASGSSDRNPLVLPTVAAPIVSAVESYSQRDDLTHLLRPVPNIPPHLSETQRQEYATLYRLRSLNYAFAKEASSLDVNPLADLSPWTQIYRDMREKILELDKSSKRKRPIEDESEDTQNGPNKKGKTGSSTSGVMQSVESSGGVLQVDNRLTAGGLPGGQGVKRKVNDDVDSDDAGKRVRASGVVDYPALASAGQRKETSQTVNIFSDILKQKDQKVASDTPAQEAKRASEGSAFTVSSPGQVMSSTPGSLQSNASTTGTSSSTGPKLSIFGAPGNSSNPESKVGTGASLFKFSAPAQITGSTPRLFTSTPPMAASSTPFSLKLPTFGAPVNFMGQFGKAAEESAKKEKEKRKAEDFDSEDEDEAEWERRDAEEQRAKKEKLAEQTSKVAKFTPGKGFTFVEEKPTPPTSTPSTGLNLPTFGAPVGFMGQFGRIAEENAKMEKEKRKAENFDSEDEDEAEWERRDAEEQRTKKQKLSEQVGGKYAKFIPGRGFTFADGSILSMSAEPVGATSTSFVKPTSGAVSIAGSSDLEKSAEDGATTEEAEHKEAYISPEETTRSPTASSPNVSTDSEKDQIKGISAATKTDAGQYESDFSKADTSAKATDSESGEQASDSPKGSDGATNRVTSRGGLFDRISKDKDGNPVRVLPTDGEKTTKLSSTGGINFGQSPFGQTWGSSSGSIFGKSPTSSIGGATSTPPSGTNMFGFRATPDGDHTWKESSPIKFSTSKAPTFNFTETAPSISTTIEGDSEKPPPGNPFVIGGSADALPSSPSPSLTVSKSAVGLFGSTPDSPAHSGGSVKSADVGFPFGGPPKSMASLLVPSMATSVNTSRATTPGVTTDTGDSANESTTEGEKPEDSNQLDLTTGGPGEEDEDVIFEVRAKAFKYDQQGKQYKSHGVGPFRVLRHRETGKARMLLRSDPNGNVALNASLLKEIKYESKTAKFVSVVTASESGKLDSWQVKVGKDEDAIELARVLEENKPQ</sequence>
<dbReference type="Pfam" id="PF00638">
    <property type="entry name" value="Ran_BP1"/>
    <property type="match status" value="1"/>
</dbReference>
<feature type="region of interest" description="Disordered" evidence="1">
    <location>
        <begin position="628"/>
        <end position="650"/>
    </location>
</feature>
<feature type="compositionally biased region" description="Polar residues" evidence="1">
    <location>
        <begin position="1294"/>
        <end position="1305"/>
    </location>
</feature>
<feature type="region of interest" description="Disordered" evidence="1">
    <location>
        <begin position="1243"/>
        <end position="1609"/>
    </location>
</feature>
<feature type="region of interest" description="Disordered" evidence="1">
    <location>
        <begin position="1078"/>
        <end position="1157"/>
    </location>
</feature>
<dbReference type="PROSITE" id="PS50196">
    <property type="entry name" value="RANBD1"/>
    <property type="match status" value="1"/>
</dbReference>
<feature type="compositionally biased region" description="Polar residues" evidence="1">
    <location>
        <begin position="466"/>
        <end position="489"/>
    </location>
</feature>
<dbReference type="InterPro" id="IPR053074">
    <property type="entry name" value="NPC_Nucleoporin"/>
</dbReference>
<gene>
    <name evidence="3" type="ORF">GP486_000364</name>
</gene>
<dbReference type="InterPro" id="IPR011993">
    <property type="entry name" value="PH-like_dom_sf"/>
</dbReference>
<comment type="caution">
    <text evidence="3">The sequence shown here is derived from an EMBL/GenBank/DDBJ whole genome shotgun (WGS) entry which is preliminary data.</text>
</comment>
<feature type="compositionally biased region" description="Low complexity" evidence="1">
    <location>
        <begin position="992"/>
        <end position="1001"/>
    </location>
</feature>
<feature type="region of interest" description="Disordered" evidence="1">
    <location>
        <begin position="1172"/>
        <end position="1217"/>
    </location>
</feature>
<proteinExistence type="predicted"/>
<feature type="region of interest" description="Disordered" evidence="1">
    <location>
        <begin position="836"/>
        <end position="915"/>
    </location>
</feature>
<feature type="compositionally biased region" description="Polar residues" evidence="1">
    <location>
        <begin position="193"/>
        <end position="204"/>
    </location>
</feature>
<name>A0A9P8LJ30_9PEZI</name>
<feature type="compositionally biased region" description="Polar residues" evidence="1">
    <location>
        <begin position="1560"/>
        <end position="1586"/>
    </location>
</feature>
<feature type="compositionally biased region" description="Low complexity" evidence="1">
    <location>
        <begin position="313"/>
        <end position="325"/>
    </location>
</feature>
<feature type="region of interest" description="Disordered" evidence="1">
    <location>
        <begin position="313"/>
        <end position="348"/>
    </location>
</feature>
<feature type="compositionally biased region" description="Basic and acidic residues" evidence="1">
    <location>
        <begin position="1078"/>
        <end position="1092"/>
    </location>
</feature>
<feature type="region of interest" description="Disordered" evidence="1">
    <location>
        <begin position="947"/>
        <end position="1019"/>
    </location>
</feature>
<feature type="compositionally biased region" description="Polar residues" evidence="1">
    <location>
        <begin position="331"/>
        <end position="348"/>
    </location>
</feature>
<feature type="compositionally biased region" description="Basic and acidic residues" evidence="1">
    <location>
        <begin position="1197"/>
        <end position="1207"/>
    </location>
</feature>
<feature type="compositionally biased region" description="Basic and acidic residues" evidence="1">
    <location>
        <begin position="1103"/>
        <end position="1119"/>
    </location>
</feature>
<feature type="compositionally biased region" description="Low complexity" evidence="1">
    <location>
        <begin position="262"/>
        <end position="279"/>
    </location>
</feature>
<reference evidence="3" key="1">
    <citation type="submission" date="2021-03" db="EMBL/GenBank/DDBJ databases">
        <title>Comparative genomics and phylogenomic investigation of the class Geoglossomycetes provide insights into ecological specialization and systematics.</title>
        <authorList>
            <person name="Melie T."/>
            <person name="Pirro S."/>
            <person name="Miller A.N."/>
            <person name="Quandt A."/>
        </authorList>
    </citation>
    <scope>NUCLEOTIDE SEQUENCE</scope>
    <source>
        <strain evidence="3">CAQ_001_2017</strain>
    </source>
</reference>
<feature type="compositionally biased region" description="Polar residues" evidence="1">
    <location>
        <begin position="969"/>
        <end position="991"/>
    </location>
</feature>
<feature type="compositionally biased region" description="Polar residues" evidence="1">
    <location>
        <begin position="628"/>
        <end position="641"/>
    </location>
</feature>
<feature type="domain" description="RanBD1" evidence="2">
    <location>
        <begin position="1606"/>
        <end position="1718"/>
    </location>
</feature>
<keyword evidence="4" id="KW-1185">Reference proteome</keyword>
<feature type="compositionally biased region" description="Low complexity" evidence="1">
    <location>
        <begin position="1500"/>
        <end position="1518"/>
    </location>
</feature>
<feature type="compositionally biased region" description="Acidic residues" evidence="1">
    <location>
        <begin position="1187"/>
        <end position="1196"/>
    </location>
</feature>
<dbReference type="CDD" id="cd13170">
    <property type="entry name" value="RanBD_NUP50"/>
    <property type="match status" value="1"/>
</dbReference>
<feature type="compositionally biased region" description="Low complexity" evidence="1">
    <location>
        <begin position="494"/>
        <end position="513"/>
    </location>
</feature>
<dbReference type="PANTHER" id="PTHR38697">
    <property type="entry name" value="NUCLEAR PORE COMPLEX PROTEIN SIMILAR TO S. CEREVISIAE NUP2 (EUROFUNG)"/>
    <property type="match status" value="1"/>
</dbReference>
<evidence type="ECO:0000313" key="4">
    <source>
        <dbReference type="Proteomes" id="UP000750711"/>
    </source>
</evidence>
<feature type="region of interest" description="Disordered" evidence="1">
    <location>
        <begin position="242"/>
        <end position="283"/>
    </location>
</feature>
<dbReference type="SUPFAM" id="SSF50729">
    <property type="entry name" value="PH domain-like"/>
    <property type="match status" value="1"/>
</dbReference>